<dbReference type="EMBL" id="CDMY01000436">
    <property type="protein sequence ID" value="CEM12728.1"/>
    <property type="molecule type" value="Genomic_DNA"/>
</dbReference>
<protein>
    <submittedName>
        <fullName evidence="2">Uncharacterized protein</fullName>
    </submittedName>
</protein>
<dbReference type="PANTHER" id="PTHR13507:SF0">
    <property type="entry name" value="PRKR-INTERACTING PROTEIN 1"/>
    <property type="match status" value="1"/>
</dbReference>
<evidence type="ECO:0000313" key="3">
    <source>
        <dbReference type="Proteomes" id="UP000041254"/>
    </source>
</evidence>
<proteinExistence type="predicted"/>
<feature type="compositionally biased region" description="Basic and acidic residues" evidence="1">
    <location>
        <begin position="100"/>
        <end position="112"/>
    </location>
</feature>
<dbReference type="Proteomes" id="UP000041254">
    <property type="component" value="Unassembled WGS sequence"/>
</dbReference>
<dbReference type="InterPro" id="IPR009548">
    <property type="entry name" value="Prkrip1"/>
</dbReference>
<feature type="region of interest" description="Disordered" evidence="1">
    <location>
        <begin position="1"/>
        <end position="22"/>
    </location>
</feature>
<dbReference type="Pfam" id="PF06658">
    <property type="entry name" value="DUF1168"/>
    <property type="match status" value="1"/>
</dbReference>
<evidence type="ECO:0000313" key="2">
    <source>
        <dbReference type="EMBL" id="CEM12728.1"/>
    </source>
</evidence>
<dbReference type="OMA" id="CEDRTRR"/>
<dbReference type="GO" id="GO:0005730">
    <property type="term" value="C:nucleolus"/>
    <property type="evidence" value="ECO:0007669"/>
    <property type="project" value="TreeGrafter"/>
</dbReference>
<dbReference type="OrthoDB" id="10067079at2759"/>
<feature type="compositionally biased region" description="Polar residues" evidence="1">
    <location>
        <begin position="224"/>
        <end position="239"/>
    </location>
</feature>
<dbReference type="VEuPathDB" id="CryptoDB:Vbra_15436"/>
<reference evidence="2 3" key="1">
    <citation type="submission" date="2014-11" db="EMBL/GenBank/DDBJ databases">
        <authorList>
            <person name="Zhu J."/>
            <person name="Qi W."/>
            <person name="Song R."/>
        </authorList>
    </citation>
    <scope>NUCLEOTIDE SEQUENCE [LARGE SCALE GENOMIC DNA]</scope>
</reference>
<dbReference type="GO" id="GO:0003725">
    <property type="term" value="F:double-stranded RNA binding"/>
    <property type="evidence" value="ECO:0007669"/>
    <property type="project" value="InterPro"/>
</dbReference>
<dbReference type="GO" id="GO:0019901">
    <property type="term" value="F:protein kinase binding"/>
    <property type="evidence" value="ECO:0007669"/>
    <property type="project" value="TreeGrafter"/>
</dbReference>
<dbReference type="PANTHER" id="PTHR13507">
    <property type="entry name" value="PRKR-INTERACTING PROTEIN 1"/>
    <property type="match status" value="1"/>
</dbReference>
<sequence length="239" mass="26502">MSAPIDPHKVSGGGRLQRPEQRVEIEKVNNVWGSTAGAGSDFFHVYRKHRRIEMDRLKKMDEDWEAQQETEEMLKRKQDRERAAETERRKKAQRRHKRKENKERAKELKKTAETMNQFKNDGSFLDQVLADAPAASSTDHKRDSQAAENGTHTSPADQPPAKRPRTDDSSAVQDGSEEEAASLDQLKAQVASFKAAAEGEGGGKGEAARPAGKNEGAIPKSAAQMRSDQNLVVTDETQG</sequence>
<feature type="compositionally biased region" description="Polar residues" evidence="1">
    <location>
        <begin position="146"/>
        <end position="156"/>
    </location>
</feature>
<feature type="region of interest" description="Disordered" evidence="1">
    <location>
        <begin position="62"/>
        <end position="239"/>
    </location>
</feature>
<accession>A0A0G4FHF5</accession>
<gene>
    <name evidence="2" type="ORF">Vbra_15436</name>
</gene>
<organism evidence="2 3">
    <name type="scientific">Vitrella brassicaformis (strain CCMP3155)</name>
    <dbReference type="NCBI Taxonomy" id="1169540"/>
    <lineage>
        <taxon>Eukaryota</taxon>
        <taxon>Sar</taxon>
        <taxon>Alveolata</taxon>
        <taxon>Colpodellida</taxon>
        <taxon>Vitrellaceae</taxon>
        <taxon>Vitrella</taxon>
    </lineage>
</organism>
<dbReference type="InParanoid" id="A0A0G4FHF5"/>
<feature type="compositionally biased region" description="Acidic residues" evidence="1">
    <location>
        <begin position="62"/>
        <end position="71"/>
    </location>
</feature>
<keyword evidence="3" id="KW-1185">Reference proteome</keyword>
<feature type="compositionally biased region" description="Basic residues" evidence="1">
    <location>
        <begin position="89"/>
        <end position="99"/>
    </location>
</feature>
<dbReference type="STRING" id="1169540.A0A0G4FHF5"/>
<dbReference type="GO" id="GO:0004860">
    <property type="term" value="F:protein kinase inhibitor activity"/>
    <property type="evidence" value="ECO:0007669"/>
    <property type="project" value="TreeGrafter"/>
</dbReference>
<dbReference type="AlphaFoldDB" id="A0A0G4FHF5"/>
<name>A0A0G4FHF5_VITBC</name>
<feature type="compositionally biased region" description="Basic and acidic residues" evidence="1">
    <location>
        <begin position="72"/>
        <end position="88"/>
    </location>
</feature>
<evidence type="ECO:0000256" key="1">
    <source>
        <dbReference type="SAM" id="MobiDB-lite"/>
    </source>
</evidence>